<evidence type="ECO:0000256" key="2">
    <source>
        <dbReference type="ARBA" id="ARBA00011056"/>
    </source>
</evidence>
<evidence type="ECO:0000256" key="9">
    <source>
        <dbReference type="ARBA" id="ARBA00026227"/>
    </source>
</evidence>
<reference evidence="13" key="1">
    <citation type="submission" date="2022-01" db="EMBL/GenBank/DDBJ databases">
        <title>Comparative genomics reveals a dynamic genome evolution in the ectomycorrhizal milk-cap (Lactarius) mushrooms.</title>
        <authorList>
            <consortium name="DOE Joint Genome Institute"/>
            <person name="Lebreton A."/>
            <person name="Tang N."/>
            <person name="Kuo A."/>
            <person name="LaButti K."/>
            <person name="Drula E."/>
            <person name="Barry K."/>
            <person name="Clum A."/>
            <person name="Lipzen A."/>
            <person name="Mousain D."/>
            <person name="Ng V."/>
            <person name="Wang R."/>
            <person name="Wang X."/>
            <person name="Dai Y."/>
            <person name="Henrissat B."/>
            <person name="Grigoriev I.V."/>
            <person name="Guerin-Laguette A."/>
            <person name="Yu F."/>
            <person name="Martin F.M."/>
        </authorList>
    </citation>
    <scope>NUCLEOTIDE SEQUENCE</scope>
    <source>
        <strain evidence="13">QP</strain>
    </source>
</reference>
<keyword evidence="5" id="KW-0653">Protein transport</keyword>
<keyword evidence="14" id="KW-1185">Reference proteome</keyword>
<sequence length="575" mass="63456">MRFSARSLSPSPSRRRSLSYGLQSSSDSGSSSESDESQGSSSSSESDKSGSDDSGSSSLSASPARNRNRPTASASSRQQAANLSASGRVQVDDTVAAIRLRARHHDPYEEWAKRTRKDAFHTARRAVVAAQTERESMQAAARARVAERQAAALKREADDVAKRLAQITIRQAEDEKRLGHNWSEHQKTRRAHTEHIIRSEEEKVRARQAEERLAQLEAERLRKEAEAKAAAELQRKREEAAKAAKEAEEAKARADREEAARKEAEKVELAKAQALEAQSQERDALGMTTPDQDWREARLALKQLKSGPIARVKADRESKKMWNEIRRKITPRVGQLTSEPAVIANVSQQIVQTLRPQQALPPDVYLASLSSLAKAILLQAETEVTAEKRSAKPIAQLTLNSISALDGFSVVFWAKLCQRTGGWAVPVPMPSKDVDGTPFTPTAHRKASGLREEETSVDHTTRVAGIMRVYFSLLLLPPSRPLPREYHLSRFWTFVARLVGQPALLRSALATQLLSVALEVGGARARDVWGSQWIKLMALLYEGVTTDPPPLGGSGPEAHASRVRLQLEIERVMGK</sequence>
<keyword evidence="7" id="KW-0906">Nuclear pore complex</keyword>
<dbReference type="GO" id="GO:0031369">
    <property type="term" value="F:translation initiation factor binding"/>
    <property type="evidence" value="ECO:0007669"/>
    <property type="project" value="TreeGrafter"/>
</dbReference>
<feature type="coiled-coil region" evidence="11">
    <location>
        <begin position="129"/>
        <end position="170"/>
    </location>
</feature>
<evidence type="ECO:0000256" key="7">
    <source>
        <dbReference type="ARBA" id="ARBA00023132"/>
    </source>
</evidence>
<dbReference type="PANTHER" id="PTHR12960:SF0">
    <property type="entry name" value="MRNA EXPORT FACTOR GLE1"/>
    <property type="match status" value="1"/>
</dbReference>
<dbReference type="Pfam" id="PF07817">
    <property type="entry name" value="GLE1"/>
    <property type="match status" value="1"/>
</dbReference>
<evidence type="ECO:0000256" key="3">
    <source>
        <dbReference type="ARBA" id="ARBA00022448"/>
    </source>
</evidence>
<evidence type="ECO:0000256" key="6">
    <source>
        <dbReference type="ARBA" id="ARBA00023010"/>
    </source>
</evidence>
<accession>A0AAD4QG53</accession>
<dbReference type="Proteomes" id="UP001201163">
    <property type="component" value="Unassembled WGS sequence"/>
</dbReference>
<dbReference type="GO" id="GO:0005543">
    <property type="term" value="F:phospholipid binding"/>
    <property type="evidence" value="ECO:0007669"/>
    <property type="project" value="TreeGrafter"/>
</dbReference>
<evidence type="ECO:0000313" key="14">
    <source>
        <dbReference type="Proteomes" id="UP001201163"/>
    </source>
</evidence>
<feature type="compositionally biased region" description="Low complexity" evidence="12">
    <location>
        <begin position="52"/>
        <end position="62"/>
    </location>
</feature>
<dbReference type="EMBL" id="JAKELL010000008">
    <property type="protein sequence ID" value="KAH8996641.1"/>
    <property type="molecule type" value="Genomic_DNA"/>
</dbReference>
<organism evidence="13 14">
    <name type="scientific">Lactarius akahatsu</name>
    <dbReference type="NCBI Taxonomy" id="416441"/>
    <lineage>
        <taxon>Eukaryota</taxon>
        <taxon>Fungi</taxon>
        <taxon>Dikarya</taxon>
        <taxon>Basidiomycota</taxon>
        <taxon>Agaricomycotina</taxon>
        <taxon>Agaricomycetes</taxon>
        <taxon>Russulales</taxon>
        <taxon>Russulaceae</taxon>
        <taxon>Lactarius</taxon>
    </lineage>
</organism>
<keyword evidence="11" id="KW-0175">Coiled coil</keyword>
<keyword evidence="4" id="KW-0509">mRNA transport</keyword>
<comment type="caution">
    <text evidence="13">The sequence shown here is derived from an EMBL/GenBank/DDBJ whole genome shotgun (WGS) entry which is preliminary data.</text>
</comment>
<dbReference type="AlphaFoldDB" id="A0AAD4QG53"/>
<dbReference type="GO" id="GO:0016973">
    <property type="term" value="P:poly(A)+ mRNA export from nucleus"/>
    <property type="evidence" value="ECO:0007669"/>
    <property type="project" value="InterPro"/>
</dbReference>
<feature type="region of interest" description="Disordered" evidence="12">
    <location>
        <begin position="434"/>
        <end position="454"/>
    </location>
</feature>
<comment type="similarity">
    <text evidence="2">Belongs to the GLE1 family.</text>
</comment>
<dbReference type="Gene3D" id="1.25.40.510">
    <property type="entry name" value="GLE1-like"/>
    <property type="match status" value="1"/>
</dbReference>
<keyword evidence="3" id="KW-0813">Transport</keyword>
<proteinExistence type="inferred from homology"/>
<dbReference type="InterPro" id="IPR012476">
    <property type="entry name" value="GLE1"/>
</dbReference>
<dbReference type="GO" id="GO:0000822">
    <property type="term" value="F:inositol hexakisphosphate binding"/>
    <property type="evidence" value="ECO:0007669"/>
    <property type="project" value="TreeGrafter"/>
</dbReference>
<feature type="region of interest" description="Disordered" evidence="12">
    <location>
        <begin position="1"/>
        <end position="92"/>
    </location>
</feature>
<keyword evidence="8" id="KW-0539">Nucleus</keyword>
<protein>
    <recommendedName>
        <fullName evidence="9">mRNA export factor GLE1</fullName>
    </recommendedName>
    <alternativeName>
        <fullName evidence="10">Nucleoporin GLE1</fullName>
    </alternativeName>
</protein>
<comment type="subcellular location">
    <subcellularLocation>
        <location evidence="1">Nucleus</location>
        <location evidence="1">Nuclear pore complex</location>
    </subcellularLocation>
</comment>
<dbReference type="PANTHER" id="PTHR12960">
    <property type="entry name" value="GLE-1-RELATED"/>
    <property type="match status" value="1"/>
</dbReference>
<feature type="compositionally biased region" description="Polar residues" evidence="12">
    <location>
        <begin position="63"/>
        <end position="87"/>
    </location>
</feature>
<dbReference type="InterPro" id="IPR038506">
    <property type="entry name" value="GLE1-like_sf"/>
</dbReference>
<dbReference type="GO" id="GO:0044614">
    <property type="term" value="C:nuclear pore cytoplasmic filaments"/>
    <property type="evidence" value="ECO:0007669"/>
    <property type="project" value="TreeGrafter"/>
</dbReference>
<evidence type="ECO:0000256" key="5">
    <source>
        <dbReference type="ARBA" id="ARBA00022927"/>
    </source>
</evidence>
<feature type="region of interest" description="Disordered" evidence="12">
    <location>
        <begin position="232"/>
        <end position="261"/>
    </location>
</feature>
<evidence type="ECO:0000256" key="11">
    <source>
        <dbReference type="SAM" id="Coils"/>
    </source>
</evidence>
<gene>
    <name evidence="13" type="ORF">EDB92DRAFT_1840999</name>
</gene>
<name>A0AAD4QG53_9AGAM</name>
<evidence type="ECO:0000256" key="4">
    <source>
        <dbReference type="ARBA" id="ARBA00022816"/>
    </source>
</evidence>
<evidence type="ECO:0000313" key="13">
    <source>
        <dbReference type="EMBL" id="KAH8996641.1"/>
    </source>
</evidence>
<dbReference type="GO" id="GO:0015031">
    <property type="term" value="P:protein transport"/>
    <property type="evidence" value="ECO:0007669"/>
    <property type="project" value="UniProtKB-KW"/>
</dbReference>
<evidence type="ECO:0000256" key="1">
    <source>
        <dbReference type="ARBA" id="ARBA00004567"/>
    </source>
</evidence>
<feature type="compositionally biased region" description="Low complexity" evidence="12">
    <location>
        <begin position="1"/>
        <end position="44"/>
    </location>
</feature>
<keyword evidence="6" id="KW-0811">Translocation</keyword>
<evidence type="ECO:0000256" key="8">
    <source>
        <dbReference type="ARBA" id="ARBA00023242"/>
    </source>
</evidence>
<evidence type="ECO:0000256" key="10">
    <source>
        <dbReference type="ARBA" id="ARBA00029983"/>
    </source>
</evidence>
<dbReference type="GO" id="GO:0005737">
    <property type="term" value="C:cytoplasm"/>
    <property type="evidence" value="ECO:0007669"/>
    <property type="project" value="TreeGrafter"/>
</dbReference>
<evidence type="ECO:0000256" key="12">
    <source>
        <dbReference type="SAM" id="MobiDB-lite"/>
    </source>
</evidence>